<dbReference type="GO" id="GO:0003677">
    <property type="term" value="F:DNA binding"/>
    <property type="evidence" value="ECO:0007669"/>
    <property type="project" value="UniProtKB-KW"/>
</dbReference>
<dbReference type="RefSeq" id="WP_095722030.1">
    <property type="nucleotide sequence ID" value="NZ_NTFS01000119.1"/>
</dbReference>
<dbReference type="SUPFAM" id="SSF47413">
    <property type="entry name" value="lambda repressor-like DNA-binding domains"/>
    <property type="match status" value="1"/>
</dbReference>
<name>A0A2A2TIY8_9CYAN</name>
<evidence type="ECO:0000313" key="4">
    <source>
        <dbReference type="Proteomes" id="UP000218238"/>
    </source>
</evidence>
<comment type="caution">
    <text evidence="3">The sequence shown here is derived from an EMBL/GenBank/DDBJ whole genome shotgun (WGS) entry which is preliminary data.</text>
</comment>
<dbReference type="OrthoDB" id="465668at2"/>
<accession>A0A2A2TIY8</accession>
<reference evidence="3 4" key="1">
    <citation type="submission" date="2017-08" db="EMBL/GenBank/DDBJ databases">
        <title>Draft genome sequence of filamentous cyanobacterium Calothrix elsteri CCALA 953.</title>
        <authorList>
            <person name="Gagunashvili A.N."/>
            <person name="Elster J."/>
            <person name="Andresson O.S."/>
        </authorList>
    </citation>
    <scope>NUCLEOTIDE SEQUENCE [LARGE SCALE GENOMIC DNA]</scope>
    <source>
        <strain evidence="3 4">CCALA 953</strain>
    </source>
</reference>
<dbReference type="Pfam" id="PF01381">
    <property type="entry name" value="HTH_3"/>
    <property type="match status" value="1"/>
</dbReference>
<proteinExistence type="predicted"/>
<dbReference type="PANTHER" id="PTHR46558">
    <property type="entry name" value="TRACRIPTIONAL REGULATORY PROTEIN-RELATED-RELATED"/>
    <property type="match status" value="1"/>
</dbReference>
<gene>
    <name evidence="3" type="ORF">CK510_12565</name>
</gene>
<keyword evidence="4" id="KW-1185">Reference proteome</keyword>
<dbReference type="Proteomes" id="UP000218238">
    <property type="component" value="Unassembled WGS sequence"/>
</dbReference>
<dbReference type="SMART" id="SM00530">
    <property type="entry name" value="HTH_XRE"/>
    <property type="match status" value="1"/>
</dbReference>
<keyword evidence="1" id="KW-0238">DNA-binding</keyword>
<dbReference type="PANTHER" id="PTHR46558:SF11">
    <property type="entry name" value="HTH-TYPE TRANSCRIPTIONAL REGULATOR XRE"/>
    <property type="match status" value="1"/>
</dbReference>
<dbReference type="EMBL" id="NTFS01000119">
    <property type="protein sequence ID" value="PAX54170.1"/>
    <property type="molecule type" value="Genomic_DNA"/>
</dbReference>
<evidence type="ECO:0000256" key="1">
    <source>
        <dbReference type="ARBA" id="ARBA00023125"/>
    </source>
</evidence>
<dbReference type="InterPro" id="IPR010982">
    <property type="entry name" value="Lambda_DNA-bd_dom_sf"/>
</dbReference>
<evidence type="ECO:0000313" key="3">
    <source>
        <dbReference type="EMBL" id="PAX54170.1"/>
    </source>
</evidence>
<feature type="domain" description="HTH cro/C1-type" evidence="2">
    <location>
        <begin position="20"/>
        <end position="65"/>
    </location>
</feature>
<dbReference type="AlphaFoldDB" id="A0A2A2TIY8"/>
<dbReference type="CDD" id="cd00093">
    <property type="entry name" value="HTH_XRE"/>
    <property type="match status" value="1"/>
</dbReference>
<dbReference type="PROSITE" id="PS50943">
    <property type="entry name" value="HTH_CROC1"/>
    <property type="match status" value="1"/>
</dbReference>
<protein>
    <submittedName>
        <fullName evidence="3">Transcriptional regulator</fullName>
    </submittedName>
</protein>
<dbReference type="Gene3D" id="1.10.260.40">
    <property type="entry name" value="lambda repressor-like DNA-binding domains"/>
    <property type="match status" value="1"/>
</dbReference>
<sequence length="120" mass="13100">MNPEAKKKLGEIAKVARGDMSQRVFAKLLGVAYTTVQAWERGDSIPDIENLAQIADKAGYTIEELLNYLGIKPQSNSSDINQIIKQIRIMPLADVAEIGRVVMDRFAAVAELPGDEAKAS</sequence>
<evidence type="ECO:0000259" key="2">
    <source>
        <dbReference type="PROSITE" id="PS50943"/>
    </source>
</evidence>
<dbReference type="InterPro" id="IPR001387">
    <property type="entry name" value="Cro/C1-type_HTH"/>
</dbReference>
<organism evidence="3 4">
    <name type="scientific">Brunnivagina elsteri CCALA 953</name>
    <dbReference type="NCBI Taxonomy" id="987040"/>
    <lineage>
        <taxon>Bacteria</taxon>
        <taxon>Bacillati</taxon>
        <taxon>Cyanobacteriota</taxon>
        <taxon>Cyanophyceae</taxon>
        <taxon>Nostocales</taxon>
        <taxon>Calotrichaceae</taxon>
        <taxon>Brunnivagina</taxon>
    </lineage>
</organism>